<name>Q6R9D6_MAIZE</name>
<keyword evidence="1" id="KW-0496">Mitochondrion</keyword>
<accession>Q6R9D6</accession>
<dbReference type="HOGENOM" id="CLU_2064909_0_0_1"/>
<gene>
    <name evidence="1" type="primary">orf119-b</name>
</gene>
<dbReference type="GeneID" id="4055927"/>
<dbReference type="InParanoid" id="Q6R9D6"/>
<proteinExistence type="predicted"/>
<dbReference type="Proteomes" id="UP000007305">
    <property type="component" value="Mitochondrion"/>
</dbReference>
<dbReference type="EMBL" id="AY506529">
    <property type="protein sequence ID" value="AAR91124.1"/>
    <property type="molecule type" value="Genomic_DNA"/>
</dbReference>
<dbReference type="SMR" id="Q6R9D6"/>
<organism evidence="1 2">
    <name type="scientific">Zea mays</name>
    <name type="common">Maize</name>
    <dbReference type="NCBI Taxonomy" id="4577"/>
    <lineage>
        <taxon>Eukaryota</taxon>
        <taxon>Viridiplantae</taxon>
        <taxon>Streptophyta</taxon>
        <taxon>Embryophyta</taxon>
        <taxon>Tracheophyta</taxon>
        <taxon>Spermatophyta</taxon>
        <taxon>Magnoliopsida</taxon>
        <taxon>Liliopsida</taxon>
        <taxon>Poales</taxon>
        <taxon>Poaceae</taxon>
        <taxon>PACMAD clade</taxon>
        <taxon>Panicoideae</taxon>
        <taxon>Andropogonodae</taxon>
        <taxon>Andropogoneae</taxon>
        <taxon>Tripsacinae</taxon>
        <taxon>Zea</taxon>
    </lineage>
</organism>
<geneLocation type="mitochondrion" evidence="1"/>
<keyword evidence="2" id="KW-1185">Reference proteome</keyword>
<sequence>MEAMPYAVASILASDAGASSCSLLNWHFELRAERELSKGLFVPECFIFINQNQHLSYLQLRPRMFGKDDVDKAEFFNEIKDICKCWLTPGELSVNKAPGGCASTRNDEHGEVNLGSQVW</sequence>
<reference evidence="1 2" key="1">
    <citation type="journal article" date="2004" name="Plant Physiol.">
        <title>Sequence and comparative analysis of the maize NB mitochondrial genome.</title>
        <authorList>
            <person name="Clifton S.W."/>
            <person name="Minx P."/>
            <person name="Fauron C.M.-R."/>
            <person name="Gibson M."/>
            <person name="Allen J.O."/>
            <person name="Sun H."/>
            <person name="Thompson M."/>
            <person name="Barbazuk W.B."/>
            <person name="Kanuganti S."/>
            <person name="Tayloe C."/>
            <person name="Meyer L."/>
            <person name="Wilson R.K."/>
            <person name="Newton K.J."/>
        </authorList>
    </citation>
    <scope>NUCLEOTIDE SEQUENCE</scope>
    <source>
        <strain evidence="2">cv. B37N</strain>
    </source>
</reference>
<protein>
    <submittedName>
        <fullName evidence="1">Uncharacterized protein orf119-b</fullName>
    </submittedName>
</protein>
<evidence type="ECO:0000313" key="1">
    <source>
        <dbReference type="EMBL" id="AAR91124.1"/>
    </source>
</evidence>
<evidence type="ECO:0000313" key="2">
    <source>
        <dbReference type="Proteomes" id="UP000007305"/>
    </source>
</evidence>
<dbReference type="AlphaFoldDB" id="Q6R9D6"/>
<dbReference type="RefSeq" id="YP_588372.1">
    <property type="nucleotide sequence ID" value="NC_007982.1"/>
</dbReference>
<dbReference type="PaxDb" id="4577-GRMZM5G820575_P01"/>